<evidence type="ECO:0000259" key="5">
    <source>
        <dbReference type="Pfam" id="PF14508"/>
    </source>
</evidence>
<dbReference type="Pfam" id="PF12951">
    <property type="entry name" value="PATR"/>
    <property type="match status" value="3"/>
</dbReference>
<dbReference type="InterPro" id="IPR017853">
    <property type="entry name" value="GH"/>
</dbReference>
<keyword evidence="1" id="KW-0732">Signal</keyword>
<evidence type="ECO:0000313" key="7">
    <source>
        <dbReference type="EMBL" id="EEF57622.1"/>
    </source>
</evidence>
<dbReference type="InterPro" id="IPR013780">
    <property type="entry name" value="Glyco_hydro_b"/>
</dbReference>
<dbReference type="InterPro" id="IPR013785">
    <property type="entry name" value="Aldolase_TIM"/>
</dbReference>
<dbReference type="EMBL" id="ABOX02000062">
    <property type="protein sequence ID" value="EEF57622.1"/>
    <property type="molecule type" value="Genomic_DNA"/>
</dbReference>
<protein>
    <submittedName>
        <fullName evidence="7">Autotransporter-associated beta strand repeat protein</fullName>
    </submittedName>
</protein>
<feature type="domain" description="Glycosyl-hydrolase 97 catalytic" evidence="4">
    <location>
        <begin position="663"/>
        <end position="805"/>
    </location>
</feature>
<dbReference type="InterPro" id="IPR012332">
    <property type="entry name" value="Autotransporter_pectin_lyase_C"/>
</dbReference>
<dbReference type="Gene3D" id="2.160.20.20">
    <property type="match status" value="1"/>
</dbReference>
<accession>B9XRD5</accession>
<evidence type="ECO:0000256" key="1">
    <source>
        <dbReference type="ARBA" id="ARBA00022729"/>
    </source>
</evidence>
<organism evidence="7 8">
    <name type="scientific">Pedosphaera parvula (strain Ellin514)</name>
    <dbReference type="NCBI Taxonomy" id="320771"/>
    <lineage>
        <taxon>Bacteria</taxon>
        <taxon>Pseudomonadati</taxon>
        <taxon>Verrucomicrobiota</taxon>
        <taxon>Pedosphaerae</taxon>
        <taxon>Pedosphaerales</taxon>
        <taxon>Pedosphaeraceae</taxon>
        <taxon>Pedosphaera</taxon>
    </lineage>
</organism>
<keyword evidence="3" id="KW-0326">Glycosidase</keyword>
<dbReference type="Proteomes" id="UP000003688">
    <property type="component" value="Unassembled WGS sequence"/>
</dbReference>
<dbReference type="Gene3D" id="2.70.98.10">
    <property type="match status" value="1"/>
</dbReference>
<dbReference type="PANTHER" id="PTHR35803">
    <property type="entry name" value="GLUCAN 1,4-ALPHA-GLUCOSIDASE SUSB-RELATED"/>
    <property type="match status" value="1"/>
</dbReference>
<keyword evidence="8" id="KW-1185">Reference proteome</keyword>
<dbReference type="Gene3D" id="3.20.20.70">
    <property type="entry name" value="Aldolase class I"/>
    <property type="match status" value="1"/>
</dbReference>
<feature type="domain" description="Glycosyl-hydrolase 97 C-terminal oligomerisation" evidence="6">
    <location>
        <begin position="887"/>
        <end position="974"/>
    </location>
</feature>
<dbReference type="RefSeq" id="WP_007418368.1">
    <property type="nucleotide sequence ID" value="NZ_ABOX02000062.1"/>
</dbReference>
<proteinExistence type="predicted"/>
<dbReference type="Pfam" id="PF14508">
    <property type="entry name" value="GH97_N"/>
    <property type="match status" value="1"/>
</dbReference>
<dbReference type="PANTHER" id="PTHR35803:SF2">
    <property type="entry name" value="RETAINING ALPHA-GALACTOSIDASE"/>
    <property type="match status" value="1"/>
</dbReference>
<evidence type="ECO:0000256" key="2">
    <source>
        <dbReference type="ARBA" id="ARBA00022801"/>
    </source>
</evidence>
<evidence type="ECO:0000259" key="4">
    <source>
        <dbReference type="Pfam" id="PF10566"/>
    </source>
</evidence>
<dbReference type="InterPro" id="IPR014718">
    <property type="entry name" value="GH-type_carb-bd"/>
</dbReference>
<dbReference type="GO" id="GO:0016798">
    <property type="term" value="F:hydrolase activity, acting on glycosyl bonds"/>
    <property type="evidence" value="ECO:0007669"/>
    <property type="project" value="UniProtKB-KW"/>
</dbReference>
<dbReference type="GO" id="GO:0030246">
    <property type="term" value="F:carbohydrate binding"/>
    <property type="evidence" value="ECO:0007669"/>
    <property type="project" value="InterPro"/>
</dbReference>
<dbReference type="AlphaFoldDB" id="B9XRD5"/>
<evidence type="ECO:0000259" key="6">
    <source>
        <dbReference type="Pfam" id="PF14509"/>
    </source>
</evidence>
<dbReference type="Pfam" id="PF10566">
    <property type="entry name" value="Glyco_hydro_97"/>
    <property type="match status" value="1"/>
</dbReference>
<evidence type="ECO:0000313" key="8">
    <source>
        <dbReference type="Proteomes" id="UP000003688"/>
    </source>
</evidence>
<dbReference type="InterPro" id="IPR019563">
    <property type="entry name" value="GH97_catalytic"/>
</dbReference>
<dbReference type="SUPFAM" id="SSF51126">
    <property type="entry name" value="Pectin lyase-like"/>
    <property type="match status" value="2"/>
</dbReference>
<comment type="caution">
    <text evidence="7">The sequence shown here is derived from an EMBL/GenBank/DDBJ whole genome shotgun (WGS) entry which is preliminary data.</text>
</comment>
<dbReference type="NCBIfam" id="TIGR02601">
    <property type="entry name" value="autotrns_rpt"/>
    <property type="match status" value="1"/>
</dbReference>
<dbReference type="InterPro" id="IPR052720">
    <property type="entry name" value="Glycosyl_hydrolase_97"/>
</dbReference>
<keyword evidence="2" id="KW-0378">Hydrolase</keyword>
<dbReference type="InterPro" id="IPR029486">
    <property type="entry name" value="GH97_N"/>
</dbReference>
<evidence type="ECO:0000256" key="3">
    <source>
        <dbReference type="ARBA" id="ARBA00023295"/>
    </source>
</evidence>
<dbReference type="Gene3D" id="2.60.40.1180">
    <property type="entry name" value="Golgi alpha-mannosidase II"/>
    <property type="match status" value="1"/>
</dbReference>
<gene>
    <name evidence="7" type="ORF">Cflav_PD0490</name>
</gene>
<name>B9XRD5_PEDPL</name>
<dbReference type="InterPro" id="IPR029483">
    <property type="entry name" value="GH97_C"/>
</dbReference>
<dbReference type="Pfam" id="PF14509">
    <property type="entry name" value="GH97_C"/>
    <property type="match status" value="1"/>
</dbReference>
<dbReference type="STRING" id="320771.Cflav_PD0490"/>
<dbReference type="SUPFAM" id="SSF51445">
    <property type="entry name" value="(Trans)glycosidases"/>
    <property type="match status" value="1"/>
</dbReference>
<dbReference type="InterPro" id="IPR011050">
    <property type="entry name" value="Pectin_lyase_fold/virulence"/>
</dbReference>
<reference evidence="7 8" key="1">
    <citation type="journal article" date="2011" name="J. Bacteriol.">
        <title>Genome sequence of 'Pedosphaera parvula' Ellin514, an aerobic Verrucomicrobial isolate from pasture soil.</title>
        <authorList>
            <person name="Kant R."/>
            <person name="van Passel M.W."/>
            <person name="Sangwan P."/>
            <person name="Palva A."/>
            <person name="Lucas S."/>
            <person name="Copeland A."/>
            <person name="Lapidus A."/>
            <person name="Glavina Del Rio T."/>
            <person name="Dalin E."/>
            <person name="Tice H."/>
            <person name="Bruce D."/>
            <person name="Goodwin L."/>
            <person name="Pitluck S."/>
            <person name="Chertkov O."/>
            <person name="Larimer F.W."/>
            <person name="Land M.L."/>
            <person name="Hauser L."/>
            <person name="Brettin T.S."/>
            <person name="Detter J.C."/>
            <person name="Han S."/>
            <person name="de Vos W.M."/>
            <person name="Janssen P.H."/>
            <person name="Smidt H."/>
        </authorList>
    </citation>
    <scope>NUCLEOTIDE SEQUENCE [LARGE SCALE GENOMIC DNA]</scope>
    <source>
        <strain evidence="7 8">Ellin514</strain>
    </source>
</reference>
<feature type="domain" description="Glycosyl-hydrolase 97 N-terminal" evidence="5">
    <location>
        <begin position="383"/>
        <end position="630"/>
    </location>
</feature>
<dbReference type="OrthoDB" id="57532at2"/>
<sequence length="1280" mass="132354">MISGLGALRIGAGASSPLNGTVTLSGVNSYTGGTVIEAPHTLQISAAGTLGSSDGALTFTNAGRGFGTLNLNGSDLAVGNLSGGGGTIWNNMSGTNNVLTIGSGNASGGVFQGLILAGAGGLSLRKAGNGTNALTAMNTFVGNTTISGGALQLGDGISRNGGVTGEITNNATVIFANPSTQIFNGTVRGSGALVKTGAGQLTLTGAQAYTGNTAVNAGVFALSGIGSITNSAEISIASGASFDVLSRADQTLTLNGGQLLRGSGTIIGALSVPAGSEVQPGSSMGTLTVQGDVTLSGSVQMELNRTNAPACDQLNCTGTLTGGGTLTVVNPGPTLQMGDSFQLFNQPVAGFAAANLPSPGPGKTWTNRLALDGSIEVIAANAIASPDGQVVATVDVWNSNLTYSVSHSGVPVIETSALGLTVNGTNLGVGVVIMATNNYTVNEAFASRHGIHAFATNNYQGQAISIFHPASGISYVLNVRTFNNGVALRYELMGGATKNVTAESTSFVIPESSVVWSQSGNSVYEGMYGSADITALATNATLGPPVTIQLSGLNGFVALTEANLGAFPNPYLTKTANAPGRELRVPYPTNQDSTTGAVMNGSVTNTPWHVIMVGADLNALVNNDMVESLSPAPDAVLFPQGAATSWAAPGRSVWDWLNPQPGGITYTNAMTNSYWASQLGWEYNTVDEGWANWNGGNPWPQVQAVVNYSTARSVKVLLWKQSSELNSQAQRTAFFQQLTNYGVAGFKADFFDYSSVSAAAKERVKLQEDILREAAAYKLVANFHGTSKPTGQFRTYPNLLQFEGVFGKEQFPGSFSHSVPPFARFLAGPADFTPLALQGGLRGARTVPFEVASMIAMPGPMITIAERSDVVAQSPFALLIKKIPAMWDETIVLEQSQIGQTAVFARRKGTDWFVAAMNPGSVRIWNIPLSFLSSNVTYQADYIRDNSSYLEVGTVMQTNVLAVSAGVEGGIVAWFYQSPTNVYQPPTNQLAGIGFDFESPFNLPGNVANTTAVGATNAQFIGQQGWSQSTSGGRGAIVTTTASGLYPGGQALGSGDPGNAYIGANTNVVLGKKFRFDLFAPGGNKAGVAGFTDPNHDGLFSQSESGVFAGVNDSGGISYFGFRDLIAGGATYSSGVAANTTDWYRITVTLDDATRTATMEVTNLTAGGLAVDLNGATAGTAFSRTWSAGLWVSPTNFVGTLARASGTLLVDNIIVLQPAVSQPVTLGVRYAGSNLQLTWSSGFLLEATNVLGPWTTNLSATSPFIVIPSVPQKFFKVQLQ</sequence>
<dbReference type="InterPro" id="IPR013425">
    <property type="entry name" value="Autotrns_rpt"/>
</dbReference>